<proteinExistence type="predicted"/>
<protein>
    <recommendedName>
        <fullName evidence="1">YubB ferredoxin-like domain-containing protein</fullName>
    </recommendedName>
</protein>
<dbReference type="Proteomes" id="UP001138894">
    <property type="component" value="Unassembled WGS sequence"/>
</dbReference>
<evidence type="ECO:0000259" key="1">
    <source>
        <dbReference type="Pfam" id="PF18406"/>
    </source>
</evidence>
<evidence type="ECO:0000313" key="2">
    <source>
        <dbReference type="EMBL" id="MBV7268393.1"/>
    </source>
</evidence>
<dbReference type="EMBL" id="JAGSPD010000003">
    <property type="protein sequence ID" value="MBV7268393.1"/>
    <property type="molecule type" value="Genomic_DNA"/>
</dbReference>
<reference evidence="2" key="1">
    <citation type="submission" date="2021-04" db="EMBL/GenBank/DDBJ databases">
        <authorList>
            <person name="Pira H."/>
            <person name="Risdian C."/>
            <person name="Wink J."/>
        </authorList>
    </citation>
    <scope>NUCLEOTIDE SEQUENCE</scope>
    <source>
        <strain evidence="2">WHY3</strain>
    </source>
</reference>
<name>A0A9X1F860_9FLAO</name>
<sequence>MPNHIQNRLRVIGSKSEIKKVLDSLKAKDDDNNEIEIDFNKIIPMPKGLDVHAHSGIKMWVEICTGQLDFNCLFKPLDKSPSELFKERNYSALSTRMAASTAMDHLTAKREGNVKDLSDDEFEIFVQCLRNVRNHGDTSWFEWSKKNWGTKWNAYGLNDERNTEDTIYFQTAWNGVPNLILLLSKKFPDVKFDYKYADEDTGSNCGLGIFENGNHDFREPDNLSNECYEIAFELNPDAEKYYHLVNGKYQYIDEEE</sequence>
<dbReference type="InterPro" id="IPR041329">
    <property type="entry name" value="YubB_C"/>
</dbReference>
<evidence type="ECO:0000313" key="3">
    <source>
        <dbReference type="Proteomes" id="UP001138894"/>
    </source>
</evidence>
<comment type="caution">
    <text evidence="2">The sequence shown here is derived from an EMBL/GenBank/DDBJ whole genome shotgun (WGS) entry which is preliminary data.</text>
</comment>
<feature type="domain" description="YubB ferredoxin-like" evidence="1">
    <location>
        <begin position="152"/>
        <end position="230"/>
    </location>
</feature>
<dbReference type="AlphaFoldDB" id="A0A9X1F860"/>
<dbReference type="RefSeq" id="WP_218544948.1">
    <property type="nucleotide sequence ID" value="NZ_JAGSPD010000003.1"/>
</dbReference>
<keyword evidence="3" id="KW-1185">Reference proteome</keyword>
<gene>
    <name evidence="2" type="ORF">KCG49_04190</name>
</gene>
<dbReference type="Pfam" id="PF18406">
    <property type="entry name" value="DUF1281_C"/>
    <property type="match status" value="1"/>
</dbReference>
<organism evidence="2 3">
    <name type="scientific">Winogradskyella luteola</name>
    <dbReference type="NCBI Taxonomy" id="2828330"/>
    <lineage>
        <taxon>Bacteria</taxon>
        <taxon>Pseudomonadati</taxon>
        <taxon>Bacteroidota</taxon>
        <taxon>Flavobacteriia</taxon>
        <taxon>Flavobacteriales</taxon>
        <taxon>Flavobacteriaceae</taxon>
        <taxon>Winogradskyella</taxon>
    </lineage>
</organism>
<accession>A0A9X1F860</accession>